<dbReference type="EMBL" id="MNCJ02000332">
    <property type="protein sequence ID" value="KAF5757283.1"/>
    <property type="molecule type" value="Genomic_DNA"/>
</dbReference>
<accession>A0A9K3DN33</accession>
<evidence type="ECO:0000313" key="2">
    <source>
        <dbReference type="EMBL" id="KAF5757283.1"/>
    </source>
</evidence>
<evidence type="ECO:0000256" key="1">
    <source>
        <dbReference type="SAM" id="MobiDB-lite"/>
    </source>
</evidence>
<organism evidence="2 3">
    <name type="scientific">Helianthus annuus</name>
    <name type="common">Common sunflower</name>
    <dbReference type="NCBI Taxonomy" id="4232"/>
    <lineage>
        <taxon>Eukaryota</taxon>
        <taxon>Viridiplantae</taxon>
        <taxon>Streptophyta</taxon>
        <taxon>Embryophyta</taxon>
        <taxon>Tracheophyta</taxon>
        <taxon>Spermatophyta</taxon>
        <taxon>Magnoliopsida</taxon>
        <taxon>eudicotyledons</taxon>
        <taxon>Gunneridae</taxon>
        <taxon>Pentapetalae</taxon>
        <taxon>asterids</taxon>
        <taxon>campanulids</taxon>
        <taxon>Asterales</taxon>
        <taxon>Asteraceae</taxon>
        <taxon>Asteroideae</taxon>
        <taxon>Heliantheae alliance</taxon>
        <taxon>Heliantheae</taxon>
        <taxon>Helianthus</taxon>
    </lineage>
</organism>
<gene>
    <name evidence="2" type="ORF">HanXRQr2_Chr17g0824791</name>
</gene>
<feature type="region of interest" description="Disordered" evidence="1">
    <location>
        <begin position="1"/>
        <end position="20"/>
    </location>
</feature>
<proteinExistence type="predicted"/>
<feature type="compositionally biased region" description="Basic and acidic residues" evidence="1">
    <location>
        <begin position="45"/>
        <end position="62"/>
    </location>
</feature>
<feature type="region of interest" description="Disordered" evidence="1">
    <location>
        <begin position="32"/>
        <end position="64"/>
    </location>
</feature>
<reference evidence="2" key="2">
    <citation type="submission" date="2020-06" db="EMBL/GenBank/DDBJ databases">
        <title>Helianthus annuus Genome sequencing and assembly Release 2.</title>
        <authorList>
            <person name="Gouzy J."/>
            <person name="Langlade N."/>
            <person name="Munos S."/>
        </authorList>
    </citation>
    <scope>NUCLEOTIDE SEQUENCE</scope>
    <source>
        <tissue evidence="2">Leaves</tissue>
    </source>
</reference>
<protein>
    <submittedName>
        <fullName evidence="2">Uncharacterized protein</fullName>
    </submittedName>
</protein>
<sequence length="137" mass="15528">MIFSHTRVEGASSPNSSPLTHIFQILKDTEKTGGERGWGEIGEEMGERDGGDQRRDGRETRGRLLPRLQRQRGWLNHRNQGLPHMGHQRRHGVPVMNQELQLRLSDSRVFSLGCLGKLADKDDKLPGVYNGYLIVKC</sequence>
<dbReference type="Proteomes" id="UP000215914">
    <property type="component" value="Unassembled WGS sequence"/>
</dbReference>
<evidence type="ECO:0000313" key="3">
    <source>
        <dbReference type="Proteomes" id="UP000215914"/>
    </source>
</evidence>
<dbReference type="AlphaFoldDB" id="A0A9K3DN33"/>
<comment type="caution">
    <text evidence="2">The sequence shown here is derived from an EMBL/GenBank/DDBJ whole genome shotgun (WGS) entry which is preliminary data.</text>
</comment>
<dbReference type="Gramene" id="mRNA:HanXRQr2_Chr17g0824791">
    <property type="protein sequence ID" value="mRNA:HanXRQr2_Chr17g0824791"/>
    <property type="gene ID" value="HanXRQr2_Chr17g0824791"/>
</dbReference>
<keyword evidence="3" id="KW-1185">Reference proteome</keyword>
<name>A0A9K3DN33_HELAN</name>
<reference evidence="2" key="1">
    <citation type="journal article" date="2017" name="Nature">
        <title>The sunflower genome provides insights into oil metabolism, flowering and Asterid evolution.</title>
        <authorList>
            <person name="Badouin H."/>
            <person name="Gouzy J."/>
            <person name="Grassa C.J."/>
            <person name="Murat F."/>
            <person name="Staton S.E."/>
            <person name="Cottret L."/>
            <person name="Lelandais-Briere C."/>
            <person name="Owens G.L."/>
            <person name="Carrere S."/>
            <person name="Mayjonade B."/>
            <person name="Legrand L."/>
            <person name="Gill N."/>
            <person name="Kane N.C."/>
            <person name="Bowers J.E."/>
            <person name="Hubner S."/>
            <person name="Bellec A."/>
            <person name="Berard A."/>
            <person name="Berges H."/>
            <person name="Blanchet N."/>
            <person name="Boniface M.C."/>
            <person name="Brunel D."/>
            <person name="Catrice O."/>
            <person name="Chaidir N."/>
            <person name="Claudel C."/>
            <person name="Donnadieu C."/>
            <person name="Faraut T."/>
            <person name="Fievet G."/>
            <person name="Helmstetter N."/>
            <person name="King M."/>
            <person name="Knapp S.J."/>
            <person name="Lai Z."/>
            <person name="Le Paslier M.C."/>
            <person name="Lippi Y."/>
            <person name="Lorenzon L."/>
            <person name="Mandel J.R."/>
            <person name="Marage G."/>
            <person name="Marchand G."/>
            <person name="Marquand E."/>
            <person name="Bret-Mestries E."/>
            <person name="Morien E."/>
            <person name="Nambeesan S."/>
            <person name="Nguyen T."/>
            <person name="Pegot-Espagnet P."/>
            <person name="Pouilly N."/>
            <person name="Raftis F."/>
            <person name="Sallet E."/>
            <person name="Schiex T."/>
            <person name="Thomas J."/>
            <person name="Vandecasteele C."/>
            <person name="Vares D."/>
            <person name="Vear F."/>
            <person name="Vautrin S."/>
            <person name="Crespi M."/>
            <person name="Mangin B."/>
            <person name="Burke J.M."/>
            <person name="Salse J."/>
            <person name="Munos S."/>
            <person name="Vincourt P."/>
            <person name="Rieseberg L.H."/>
            <person name="Langlade N.B."/>
        </authorList>
    </citation>
    <scope>NUCLEOTIDE SEQUENCE</scope>
    <source>
        <tissue evidence="2">Leaves</tissue>
    </source>
</reference>